<sequence length="156" mass="17117">MYSAQSHETAARYRGVATAVDLPVMVYNNPATYRTDVSPQILASLADCENIVCVKDSSGDTGFTDLRNTVGDRFTLFAGLDNVVFESLLGGAMGWVSGMSNVFPKEGEALFRLVQAAWKRRAPFTTGSCRCCILMRARIWFRRSSCASTLPVAERT</sequence>
<dbReference type="PANTHER" id="PTHR12128:SF72">
    <property type="entry name" value="DIHYDRODIPICOLINATE SYNTHASE"/>
    <property type="match status" value="1"/>
</dbReference>
<evidence type="ECO:0000313" key="2">
    <source>
        <dbReference type="EMBL" id="CCA84224.1"/>
    </source>
</evidence>
<reference evidence="2" key="2">
    <citation type="submission" date="2011-04" db="EMBL/GenBank/DDBJ databases">
        <authorList>
            <person name="Genoscope - CEA"/>
        </authorList>
    </citation>
    <scope>NUCLEOTIDE SEQUENCE</scope>
    <source>
        <strain evidence="2">R24</strain>
    </source>
</reference>
<dbReference type="PANTHER" id="PTHR12128">
    <property type="entry name" value="DIHYDRODIPICOLINATE SYNTHASE"/>
    <property type="match status" value="1"/>
</dbReference>
<dbReference type="GO" id="GO:0008840">
    <property type="term" value="F:4-hydroxy-tetrahydrodipicolinate synthase activity"/>
    <property type="evidence" value="ECO:0007669"/>
    <property type="project" value="TreeGrafter"/>
</dbReference>
<dbReference type="Gene3D" id="3.20.20.70">
    <property type="entry name" value="Aldolase class I"/>
    <property type="match status" value="1"/>
</dbReference>
<dbReference type="InterPro" id="IPR002220">
    <property type="entry name" value="DapA-like"/>
</dbReference>
<dbReference type="InterPro" id="IPR013785">
    <property type="entry name" value="Aldolase_TIM"/>
</dbReference>
<dbReference type="EMBL" id="FR854086">
    <property type="protein sequence ID" value="CCA84224.1"/>
    <property type="molecule type" value="Genomic_DNA"/>
</dbReference>
<organism evidence="2">
    <name type="scientific">Ralstonia syzygii R24</name>
    <dbReference type="NCBI Taxonomy" id="907261"/>
    <lineage>
        <taxon>Bacteria</taxon>
        <taxon>Pseudomonadati</taxon>
        <taxon>Pseudomonadota</taxon>
        <taxon>Betaproteobacteria</taxon>
        <taxon>Burkholderiales</taxon>
        <taxon>Burkholderiaceae</taxon>
        <taxon>Ralstonia</taxon>
        <taxon>Ralstonia solanacearum species complex</taxon>
    </lineage>
</organism>
<proteinExistence type="predicted"/>
<evidence type="ECO:0000256" key="1">
    <source>
        <dbReference type="ARBA" id="ARBA00023239"/>
    </source>
</evidence>
<keyword evidence="1" id="KW-0456">Lyase</keyword>
<dbReference type="Pfam" id="PF00701">
    <property type="entry name" value="DHDPS"/>
    <property type="match status" value="1"/>
</dbReference>
<gene>
    <name evidence="2" type="ORF">RALSY_10186</name>
</gene>
<dbReference type="CDD" id="cd00408">
    <property type="entry name" value="DHDPS-like"/>
    <property type="match status" value="1"/>
</dbReference>
<reference evidence="2" key="1">
    <citation type="journal article" date="2011" name="PLoS ONE">
        <title>Ralstonia syzygii, the Blood Disease Bacterium and some Asian R. solanacearum strains form a single genomic species despite divergent lifestyles.</title>
        <authorList>
            <person name="Remenant B."/>
            <person name="de Cambiaire J.C."/>
            <person name="Cellier G."/>
            <person name="Jacobs J.M."/>
            <person name="Mangenot S."/>
            <person name="Barbe V."/>
            <person name="Lajus A."/>
            <person name="Vallenet D."/>
            <person name="Medigue C."/>
            <person name="Fegan M."/>
            <person name="Allen C."/>
            <person name="Prior P."/>
        </authorList>
    </citation>
    <scope>NUCLEOTIDE SEQUENCE</scope>
    <source>
        <strain evidence="2">R24</strain>
    </source>
</reference>
<dbReference type="AlphaFoldDB" id="G2ZZC3"/>
<dbReference type="SUPFAM" id="SSF51569">
    <property type="entry name" value="Aldolase"/>
    <property type="match status" value="1"/>
</dbReference>
<evidence type="ECO:0008006" key="3">
    <source>
        <dbReference type="Google" id="ProtNLM"/>
    </source>
</evidence>
<accession>G2ZZC3</accession>
<name>G2ZZC3_9RALS</name>
<protein>
    <recommendedName>
        <fullName evidence="3">4-hydroxy-tetrahydrodipicolinate synthase</fullName>
    </recommendedName>
</protein>